<evidence type="ECO:0000256" key="3">
    <source>
        <dbReference type="ARBA" id="ARBA00023136"/>
    </source>
</evidence>
<accession>A0A6C0EPL9</accession>
<dbReference type="EMBL" id="MN738903">
    <property type="protein sequence ID" value="QHT30621.1"/>
    <property type="molecule type" value="Genomic_DNA"/>
</dbReference>
<evidence type="ECO:0000256" key="2">
    <source>
        <dbReference type="ARBA" id="ARBA00022692"/>
    </source>
</evidence>
<reference evidence="5" key="1">
    <citation type="journal article" date="2020" name="Nature">
        <title>Giant virus diversity and host interactions through global metagenomics.</title>
        <authorList>
            <person name="Schulz F."/>
            <person name="Roux S."/>
            <person name="Paez-Espino D."/>
            <person name="Jungbluth S."/>
            <person name="Walsh D.A."/>
            <person name="Denef V.J."/>
            <person name="McMahon K.D."/>
            <person name="Konstantinidis K.T."/>
            <person name="Eloe-Fadrosh E.A."/>
            <person name="Kyrpides N.C."/>
            <person name="Woyke T."/>
        </authorList>
    </citation>
    <scope>NUCLEOTIDE SEQUENCE</scope>
    <source>
        <strain evidence="5">GVMAG-M-3300009151-35</strain>
    </source>
</reference>
<organism evidence="5">
    <name type="scientific">viral metagenome</name>
    <dbReference type="NCBI Taxonomy" id="1070528"/>
    <lineage>
        <taxon>unclassified sequences</taxon>
        <taxon>metagenomes</taxon>
        <taxon>organismal metagenomes</taxon>
    </lineage>
</organism>
<dbReference type="GO" id="GO:0016020">
    <property type="term" value="C:membrane"/>
    <property type="evidence" value="ECO:0007669"/>
    <property type="project" value="UniProtKB-SubCell"/>
</dbReference>
<evidence type="ECO:0000256" key="4">
    <source>
        <dbReference type="SAM" id="Phobius"/>
    </source>
</evidence>
<sequence>MDFYIGIAVGITQAFIFSPIDKAIYNSIINNSKLFKRENWIKPFAGASNSIYSRIITSGLYFYLIDYTKNMNVYQSALTVSATTAITLNPLNVIRYKSYYNKISTYDSFISIYRKHGLRFCMIGMETLIMRNFIFNVIYISNKKDNNDLFYNCAVICTASIISSPFHYFINMKYHENEKYLDISKTFLNNFKTSEKKLSYIIRQFAIGHGTIRTVIGLYSGQVMYSTLKQLTH</sequence>
<proteinExistence type="predicted"/>
<feature type="transmembrane region" description="Helical" evidence="4">
    <location>
        <begin position="76"/>
        <end position="96"/>
    </location>
</feature>
<evidence type="ECO:0000313" key="5">
    <source>
        <dbReference type="EMBL" id="QHT30621.1"/>
    </source>
</evidence>
<protein>
    <recommendedName>
        <fullName evidence="6">Mitochondrial carrier protein</fullName>
    </recommendedName>
</protein>
<comment type="subcellular location">
    <subcellularLocation>
        <location evidence="1">Membrane</location>
    </subcellularLocation>
</comment>
<keyword evidence="3 4" id="KW-0472">Membrane</keyword>
<feature type="transmembrane region" description="Helical" evidence="4">
    <location>
        <begin position="117"/>
        <end position="137"/>
    </location>
</feature>
<dbReference type="AlphaFoldDB" id="A0A6C0EPL9"/>
<name>A0A6C0EPL9_9ZZZZ</name>
<dbReference type="Gene3D" id="1.50.40.10">
    <property type="entry name" value="Mitochondrial carrier domain"/>
    <property type="match status" value="1"/>
</dbReference>
<feature type="transmembrane region" description="Helical" evidence="4">
    <location>
        <begin position="149"/>
        <end position="170"/>
    </location>
</feature>
<evidence type="ECO:0000256" key="1">
    <source>
        <dbReference type="ARBA" id="ARBA00004370"/>
    </source>
</evidence>
<keyword evidence="4" id="KW-1133">Transmembrane helix</keyword>
<dbReference type="SUPFAM" id="SSF103506">
    <property type="entry name" value="Mitochondrial carrier"/>
    <property type="match status" value="1"/>
</dbReference>
<evidence type="ECO:0008006" key="6">
    <source>
        <dbReference type="Google" id="ProtNLM"/>
    </source>
</evidence>
<dbReference type="InterPro" id="IPR023395">
    <property type="entry name" value="MCP_dom_sf"/>
</dbReference>
<keyword evidence="2 4" id="KW-0812">Transmembrane</keyword>